<keyword evidence="1" id="KW-0812">Transmembrane</keyword>
<accession>A0A1S7NRM1</accession>
<proteinExistence type="predicted"/>
<keyword evidence="1" id="KW-1133">Transmembrane helix</keyword>
<dbReference type="EMBL" id="FBWC01000004">
    <property type="protein sequence ID" value="CUX10726.1"/>
    <property type="molecule type" value="Genomic_DNA"/>
</dbReference>
<dbReference type="AlphaFoldDB" id="A0A1S7NRM1"/>
<gene>
    <name evidence="2" type="ORF">AGR4C_Cc120145</name>
</gene>
<dbReference type="Gene3D" id="1.10.10.1320">
    <property type="entry name" value="Anti-sigma factor, zinc-finger domain"/>
    <property type="match status" value="1"/>
</dbReference>
<evidence type="ECO:0000313" key="3">
    <source>
        <dbReference type="Proteomes" id="UP000191897"/>
    </source>
</evidence>
<reference evidence="2 3" key="1">
    <citation type="submission" date="2016-01" db="EMBL/GenBank/DDBJ databases">
        <authorList>
            <person name="Oliw E.H."/>
        </authorList>
    </citation>
    <scope>NUCLEOTIDE SEQUENCE [LARGE SCALE GENOMIC DNA]</scope>
    <source>
        <strain evidence="2 3">Kerr 14</strain>
    </source>
</reference>
<dbReference type="RefSeq" id="WP_003507567.1">
    <property type="nucleotide sequence ID" value="NZ_LT009730.1"/>
</dbReference>
<dbReference type="InterPro" id="IPR041916">
    <property type="entry name" value="Anti_sigma_zinc_sf"/>
</dbReference>
<evidence type="ECO:0000313" key="2">
    <source>
        <dbReference type="EMBL" id="CUX10726.1"/>
    </source>
</evidence>
<feature type="transmembrane region" description="Helical" evidence="1">
    <location>
        <begin position="84"/>
        <end position="105"/>
    </location>
</feature>
<protein>
    <recommendedName>
        <fullName evidence="4">Transmembrane anti-sigma factor</fullName>
    </recommendedName>
</protein>
<dbReference type="GeneID" id="97364776"/>
<evidence type="ECO:0000256" key="1">
    <source>
        <dbReference type="SAM" id="Phobius"/>
    </source>
</evidence>
<name>A0A1S7NRM1_AGRTU</name>
<organism evidence="2 3">
    <name type="scientific">Agrobacterium tumefaciens str. Kerr 14</name>
    <dbReference type="NCBI Taxonomy" id="1183424"/>
    <lineage>
        <taxon>Bacteria</taxon>
        <taxon>Pseudomonadati</taxon>
        <taxon>Pseudomonadota</taxon>
        <taxon>Alphaproteobacteria</taxon>
        <taxon>Hyphomicrobiales</taxon>
        <taxon>Rhizobiaceae</taxon>
        <taxon>Rhizobium/Agrobacterium group</taxon>
        <taxon>Agrobacterium</taxon>
        <taxon>Agrobacterium tumefaciens complex</taxon>
    </lineage>
</organism>
<sequence length="262" mass="29027">MKRPDAITEDDLHAYVDGLLSDDDRAAVEAWLAERPEEQARVEEWRKQADILRNAFASYAAAHPHDASMLSPQKRERAWRVKPVLLQTAAALLIFVAGAAAGRLLPPSFSTPQDVTLASLTTDIPAQAKSAYLIYASEVRHPVEVGAGEQQHLATWLGKRLGYPFTIPDLSKIGYDLVGGRLIPVSGKPGAMLMYQDKTGRRVTVLIGHNEENRTTSFRMASADGIETFYWIDNELGYAVSAELTRDEVQAIAEECYRQFPT</sequence>
<keyword evidence="1" id="KW-0472">Membrane</keyword>
<dbReference type="Proteomes" id="UP000191897">
    <property type="component" value="Unassembled WGS sequence"/>
</dbReference>
<evidence type="ECO:0008006" key="4">
    <source>
        <dbReference type="Google" id="ProtNLM"/>
    </source>
</evidence>